<dbReference type="InterPro" id="IPR029055">
    <property type="entry name" value="Ntn_hydrolases_N"/>
</dbReference>
<dbReference type="InterPro" id="IPR043146">
    <property type="entry name" value="Penicillin_amidase_N_B-knob"/>
</dbReference>
<dbReference type="RefSeq" id="WP_088394587.1">
    <property type="nucleotide sequence ID" value="NZ_MTCZ01000199.1"/>
</dbReference>
<dbReference type="AlphaFoldDB" id="A0A246GFN2"/>
<evidence type="ECO:0000256" key="4">
    <source>
        <dbReference type="PIRSR" id="PIRSR001227-1"/>
    </source>
</evidence>
<keyword evidence="5" id="KW-0479">Metal-binding</keyword>
<name>A0A246GFN2_9FLAO</name>
<sequence length="795" mass="91468">MKLVKKILIALLGLILILGMSLYIYLYSTKPQYEGELTIKNISKETNVFFDEFGIPHIYACNEKDALTVLGYVHAQERLWQMELLRRIAPGKLSEIFGSKALDNDKMFLALGIDENSEKAIAKLDKNGKSYKLAMAYLDGINQYLENGKTPIEFILLGIEKKPFTLKDVYNTIGYMAFSFACAQRTDPLMTDLRNKLGDNYMKELGIDLSYNMTKINTNNNAKTETYLAASKAVADILDSSPFPPFIGSNAWIVGGQKTTSGKILFANDPHISYSQPGTWYEAHINSPEQEIYGYYLAGVPFPLLGHNHQYAYGLTMFENDDADFYQEKKNPNNSNQYKTGQHYEEFTTRRKTIKIKDSTTISLNIKESKHGPIMNGILKDFNPKEPVSFYWIYTHEENKILDAIYTLSHSKNLNQFRKGISYIIAPGLNVMYADAQNNFAWQTSGKLYKMNKDLNPNYILNGANGVDDKHEYLGFDKNPRAINPSWNYVYSANNMPHEIEGYQYPGYYLPEDRAKRIVSLLESKNKWSKDDFKKMIYDDTSIVSEKVAHNFCKWLDKTHLKENEKKALSIMQKWKGTNTTSEIAPTIYNKWIYFYLKATFLDEMGELGFKQFLKTHIMKQSIDNQSQLVHSVWWDNIKTKNIKESRTTILTQSFKETIANLSNQLGDDIWQWQWGKVHQVEYKHPIGSVAIFRPFLNVGIFEAPGSNEVINNVMFYYTDAHHYEISAGPSTRRVIDFSDIENSVSILPTGQSGNPMSKHYNDQAQMYIKGQFRKMKMNKEEIQATSTKLLFKTQ</sequence>
<dbReference type="Gene3D" id="3.60.20.10">
    <property type="entry name" value="Glutamine Phosphoribosylpyrophosphate, subunit 1, domain 1"/>
    <property type="match status" value="1"/>
</dbReference>
<feature type="active site" description="Nucleophile" evidence="4">
    <location>
        <position position="249"/>
    </location>
</feature>
<dbReference type="SUPFAM" id="SSF56235">
    <property type="entry name" value="N-terminal nucleophile aminohydrolases (Ntn hydrolases)"/>
    <property type="match status" value="1"/>
</dbReference>
<feature type="transmembrane region" description="Helical" evidence="6">
    <location>
        <begin position="7"/>
        <end position="26"/>
    </location>
</feature>
<keyword evidence="2" id="KW-0378">Hydrolase</keyword>
<dbReference type="CDD" id="cd03747">
    <property type="entry name" value="Ntn_PGA_like"/>
    <property type="match status" value="1"/>
</dbReference>
<proteinExistence type="inferred from homology"/>
<evidence type="ECO:0000313" key="7">
    <source>
        <dbReference type="EMBL" id="OWP82960.1"/>
    </source>
</evidence>
<dbReference type="GO" id="GO:0017000">
    <property type="term" value="P:antibiotic biosynthetic process"/>
    <property type="evidence" value="ECO:0007669"/>
    <property type="project" value="InterPro"/>
</dbReference>
<evidence type="ECO:0000256" key="1">
    <source>
        <dbReference type="ARBA" id="ARBA00006586"/>
    </source>
</evidence>
<comment type="similarity">
    <text evidence="1">Belongs to the peptidase S45 family.</text>
</comment>
<dbReference type="EMBL" id="MTCZ01000199">
    <property type="protein sequence ID" value="OWP82960.1"/>
    <property type="molecule type" value="Genomic_DNA"/>
</dbReference>
<evidence type="ECO:0000256" key="3">
    <source>
        <dbReference type="ARBA" id="ARBA00023145"/>
    </source>
</evidence>
<evidence type="ECO:0000256" key="2">
    <source>
        <dbReference type="ARBA" id="ARBA00022801"/>
    </source>
</evidence>
<dbReference type="Gene3D" id="1.10.1400.10">
    <property type="match status" value="1"/>
</dbReference>
<dbReference type="Gene3D" id="2.30.120.10">
    <property type="match status" value="1"/>
</dbReference>
<dbReference type="GO" id="GO:0046872">
    <property type="term" value="F:metal ion binding"/>
    <property type="evidence" value="ECO:0007669"/>
    <property type="project" value="UniProtKB-KW"/>
</dbReference>
<comment type="cofactor">
    <cofactor evidence="5">
        <name>Ca(2+)</name>
        <dbReference type="ChEBI" id="CHEBI:29108"/>
    </cofactor>
    <text evidence="5">Binds 1 Ca(2+) ion per dimer.</text>
</comment>
<feature type="binding site" evidence="5">
    <location>
        <position position="457"/>
    </location>
    <ligand>
        <name>Ca(2+)</name>
        <dbReference type="ChEBI" id="CHEBI:29108"/>
    </ligand>
</feature>
<dbReference type="PANTHER" id="PTHR34218">
    <property type="entry name" value="PEPTIDASE S45 PENICILLIN AMIDASE"/>
    <property type="match status" value="1"/>
</dbReference>
<dbReference type="Gene3D" id="1.10.439.10">
    <property type="entry name" value="Penicillin Amidohydrolase, domain 1"/>
    <property type="match status" value="1"/>
</dbReference>
<evidence type="ECO:0000256" key="6">
    <source>
        <dbReference type="SAM" id="Phobius"/>
    </source>
</evidence>
<keyword evidence="6" id="KW-0472">Membrane</keyword>
<accession>A0A246GFN2</accession>
<dbReference type="InterPro" id="IPR023343">
    <property type="entry name" value="Penicillin_amidase_dom1"/>
</dbReference>
<protein>
    <submittedName>
        <fullName evidence="7">Penicillin acylase family protein</fullName>
    </submittedName>
</protein>
<organism evidence="7 8">
    <name type="scientific">Flavobacterium davisii</name>
    <dbReference type="NCBI Taxonomy" id="2906077"/>
    <lineage>
        <taxon>Bacteria</taxon>
        <taxon>Pseudomonadati</taxon>
        <taxon>Bacteroidota</taxon>
        <taxon>Flavobacteriia</taxon>
        <taxon>Flavobacteriales</taxon>
        <taxon>Flavobacteriaceae</taxon>
        <taxon>Flavobacterium</taxon>
    </lineage>
</organism>
<dbReference type="Pfam" id="PF01804">
    <property type="entry name" value="Penicil_amidase"/>
    <property type="match status" value="1"/>
</dbReference>
<keyword evidence="6" id="KW-1133">Transmembrane helix</keyword>
<gene>
    <name evidence="7" type="ORF">BWK59_13085</name>
</gene>
<dbReference type="InterPro" id="IPR043147">
    <property type="entry name" value="Penicillin_amidase_A-knob"/>
</dbReference>
<dbReference type="PIRSF" id="PIRSF001227">
    <property type="entry name" value="Pen_acylase"/>
    <property type="match status" value="1"/>
</dbReference>
<keyword evidence="3" id="KW-0865">Zymogen</keyword>
<reference evidence="7 8" key="1">
    <citation type="journal article" date="2017" name="Infect. Genet. Evol.">
        <title>Comparative genome analysis of fish pathogen Flavobacterium columnare reveals extensive sequence diversity within the species.</title>
        <authorList>
            <person name="Kayansamruaj P."/>
            <person name="Dong H.T."/>
            <person name="Hirono I."/>
            <person name="Kondo H."/>
            <person name="Senapin S."/>
            <person name="Rodkhum C."/>
        </authorList>
    </citation>
    <scope>NUCLEOTIDE SEQUENCE [LARGE SCALE GENOMIC DNA]</scope>
    <source>
        <strain evidence="7 8">1215</strain>
    </source>
</reference>
<keyword evidence="6" id="KW-0812">Transmembrane</keyword>
<dbReference type="InterPro" id="IPR014395">
    <property type="entry name" value="Pen/GL7ACA/AHL_acylase"/>
</dbReference>
<evidence type="ECO:0000313" key="8">
    <source>
        <dbReference type="Proteomes" id="UP000197768"/>
    </source>
</evidence>
<dbReference type="InterPro" id="IPR002692">
    <property type="entry name" value="S45"/>
</dbReference>
<dbReference type="GO" id="GO:0016811">
    <property type="term" value="F:hydrolase activity, acting on carbon-nitrogen (but not peptide) bonds, in linear amides"/>
    <property type="evidence" value="ECO:0007669"/>
    <property type="project" value="InterPro"/>
</dbReference>
<keyword evidence="5" id="KW-0106">Calcium</keyword>
<feature type="binding site" evidence="5">
    <location>
        <position position="324"/>
    </location>
    <ligand>
        <name>Ca(2+)</name>
        <dbReference type="ChEBI" id="CHEBI:29108"/>
    </ligand>
</feature>
<comment type="caution">
    <text evidence="7">The sequence shown here is derived from an EMBL/GenBank/DDBJ whole genome shotgun (WGS) entry which is preliminary data.</text>
</comment>
<dbReference type="PANTHER" id="PTHR34218:SF5">
    <property type="entry name" value="PENICILLIN ACYLASE FAMILY PROTEIN"/>
    <property type="match status" value="1"/>
</dbReference>
<dbReference type="Proteomes" id="UP000197768">
    <property type="component" value="Unassembled WGS sequence"/>
</dbReference>
<feature type="binding site" evidence="5">
    <location>
        <position position="321"/>
    </location>
    <ligand>
        <name>Ca(2+)</name>
        <dbReference type="ChEBI" id="CHEBI:29108"/>
    </ligand>
</feature>
<evidence type="ECO:0000256" key="5">
    <source>
        <dbReference type="PIRSR" id="PIRSR001227-2"/>
    </source>
</evidence>